<feature type="binding site" evidence="5">
    <location>
        <begin position="203"/>
        <end position="207"/>
    </location>
    <ligand>
        <name>ATP</name>
        <dbReference type="ChEBI" id="CHEBI:30616"/>
    </ligand>
</feature>
<dbReference type="CDD" id="cd24010">
    <property type="entry name" value="ASKHA_NBD_AcK_PK"/>
    <property type="match status" value="1"/>
</dbReference>
<dbReference type="GO" id="GO:0008776">
    <property type="term" value="F:acetate kinase activity"/>
    <property type="evidence" value="ECO:0007669"/>
    <property type="project" value="UniProtKB-UniRule"/>
</dbReference>
<keyword evidence="2 5" id="KW-0547">Nucleotide-binding</keyword>
<dbReference type="PANTHER" id="PTHR21060">
    <property type="entry name" value="ACETATE KINASE"/>
    <property type="match status" value="1"/>
</dbReference>
<dbReference type="AlphaFoldDB" id="A0A8D4VPS0"/>
<keyword evidence="4 5" id="KW-0067">ATP-binding</keyword>
<organism evidence="6 7">
    <name type="scientific">Methylogaea oryzae</name>
    <dbReference type="NCBI Taxonomy" id="1295382"/>
    <lineage>
        <taxon>Bacteria</taxon>
        <taxon>Pseudomonadati</taxon>
        <taxon>Pseudomonadota</taxon>
        <taxon>Gammaproteobacteria</taxon>
        <taxon>Methylococcales</taxon>
        <taxon>Methylococcaceae</taxon>
        <taxon>Methylogaea</taxon>
    </lineage>
</organism>
<comment type="pathway">
    <text evidence="5">Metabolic intermediate biosynthesis; acetyl-CoA biosynthesis; acetyl-CoA from acetate: step 1/2.</text>
</comment>
<comment type="catalytic activity">
    <reaction evidence="5">
        <text>acetate + ATP = acetyl phosphate + ADP</text>
        <dbReference type="Rhea" id="RHEA:11352"/>
        <dbReference type="ChEBI" id="CHEBI:22191"/>
        <dbReference type="ChEBI" id="CHEBI:30089"/>
        <dbReference type="ChEBI" id="CHEBI:30616"/>
        <dbReference type="ChEBI" id="CHEBI:456216"/>
        <dbReference type="EC" id="2.7.2.1"/>
    </reaction>
</comment>
<dbReference type="EC" id="2.7.2.1" evidence="5"/>
<feature type="binding site" evidence="5">
    <location>
        <position position="86"/>
    </location>
    <ligand>
        <name>substrate</name>
    </ligand>
</feature>
<feature type="binding site" evidence="5">
    <location>
        <position position="7"/>
    </location>
    <ligand>
        <name>Mg(2+)</name>
        <dbReference type="ChEBI" id="CHEBI:18420"/>
    </ligand>
</feature>
<comment type="cofactor">
    <cofactor evidence="5">
        <name>Mg(2+)</name>
        <dbReference type="ChEBI" id="CHEBI:18420"/>
    </cofactor>
    <cofactor evidence="5">
        <name>Mn(2+)</name>
        <dbReference type="ChEBI" id="CHEBI:29035"/>
    </cofactor>
    <text evidence="5">Mg(2+). Can also accept Mn(2+).</text>
</comment>
<dbReference type="GO" id="GO:0005524">
    <property type="term" value="F:ATP binding"/>
    <property type="evidence" value="ECO:0007669"/>
    <property type="project" value="UniProtKB-KW"/>
</dbReference>
<comment type="similarity">
    <text evidence="5">Belongs to the acetokinase family.</text>
</comment>
<gene>
    <name evidence="5 6" type="primary">ackA</name>
    <name evidence="6" type="ORF">MoryE10_10280</name>
</gene>
<feature type="binding site" evidence="5">
    <location>
        <begin position="277"/>
        <end position="279"/>
    </location>
    <ligand>
        <name>ATP</name>
        <dbReference type="ChEBI" id="CHEBI:30616"/>
    </ligand>
</feature>
<keyword evidence="7" id="KW-1185">Reference proteome</keyword>
<dbReference type="GO" id="GO:0006083">
    <property type="term" value="P:acetate metabolic process"/>
    <property type="evidence" value="ECO:0007669"/>
    <property type="project" value="TreeGrafter"/>
</dbReference>
<evidence type="ECO:0000313" key="6">
    <source>
        <dbReference type="EMBL" id="BBL70422.1"/>
    </source>
</evidence>
<dbReference type="Proteomes" id="UP000824988">
    <property type="component" value="Chromosome"/>
</dbReference>
<dbReference type="HAMAP" id="MF_00020">
    <property type="entry name" value="Acetate_kinase"/>
    <property type="match status" value="1"/>
</dbReference>
<dbReference type="InterPro" id="IPR000890">
    <property type="entry name" value="Aliphatic_acid_kin_short-chain"/>
</dbReference>
<evidence type="ECO:0000256" key="5">
    <source>
        <dbReference type="HAMAP-Rule" id="MF_00020"/>
    </source>
</evidence>
<protein>
    <recommendedName>
        <fullName evidence="5">Acetate kinase</fullName>
        <ecNumber evidence="5">2.7.2.1</ecNumber>
    </recommendedName>
    <alternativeName>
        <fullName evidence="5">Acetokinase</fullName>
    </alternativeName>
</protein>
<dbReference type="GO" id="GO:0005737">
    <property type="term" value="C:cytoplasm"/>
    <property type="evidence" value="ECO:0007669"/>
    <property type="project" value="UniProtKB-SubCell"/>
</dbReference>
<feature type="binding site" evidence="5">
    <location>
        <begin position="325"/>
        <end position="329"/>
    </location>
    <ligand>
        <name>ATP</name>
        <dbReference type="ChEBI" id="CHEBI:30616"/>
    </ligand>
</feature>
<keyword evidence="1 5" id="KW-0808">Transferase</keyword>
<evidence type="ECO:0000256" key="1">
    <source>
        <dbReference type="ARBA" id="ARBA00022679"/>
    </source>
</evidence>
<name>A0A8D4VPS0_9GAMM</name>
<evidence type="ECO:0000256" key="2">
    <source>
        <dbReference type="ARBA" id="ARBA00022741"/>
    </source>
</evidence>
<keyword evidence="5" id="KW-0479">Metal-binding</keyword>
<dbReference type="GO" id="GO:0000287">
    <property type="term" value="F:magnesium ion binding"/>
    <property type="evidence" value="ECO:0007669"/>
    <property type="project" value="UniProtKB-UniRule"/>
</dbReference>
<dbReference type="PROSITE" id="PS01076">
    <property type="entry name" value="ACETATE_KINASE_2"/>
    <property type="match status" value="1"/>
</dbReference>
<reference evidence="6" key="1">
    <citation type="submission" date="2019-06" db="EMBL/GenBank/DDBJ databases">
        <title>Complete genome sequence of Methylogaea oryzae strain JCM16910.</title>
        <authorList>
            <person name="Asakawa S."/>
        </authorList>
    </citation>
    <scope>NUCLEOTIDE SEQUENCE</scope>
    <source>
        <strain evidence="6">E10</strain>
    </source>
</reference>
<dbReference type="PANTHER" id="PTHR21060:SF15">
    <property type="entry name" value="ACETATE KINASE-RELATED"/>
    <property type="match status" value="1"/>
</dbReference>
<comment type="function">
    <text evidence="5">Catalyzes the formation of acetyl phosphate from acetate and ATP. Can also catalyze the reverse reaction.</text>
</comment>
<dbReference type="GO" id="GO:0006085">
    <property type="term" value="P:acetyl-CoA biosynthetic process"/>
    <property type="evidence" value="ECO:0007669"/>
    <property type="project" value="UniProtKB-UniRule"/>
</dbReference>
<dbReference type="UniPathway" id="UPA00340">
    <property type="reaction ID" value="UER00458"/>
</dbReference>
<dbReference type="NCBIfam" id="TIGR00016">
    <property type="entry name" value="ackA"/>
    <property type="match status" value="1"/>
</dbReference>
<dbReference type="InterPro" id="IPR023865">
    <property type="entry name" value="Aliphatic_acid_kinase_CS"/>
</dbReference>
<dbReference type="Pfam" id="PF00871">
    <property type="entry name" value="Acetate_kinase"/>
    <property type="match status" value="1"/>
</dbReference>
<keyword evidence="5" id="KW-0963">Cytoplasm</keyword>
<proteinExistence type="inferred from homology"/>
<keyword evidence="5" id="KW-0460">Magnesium</keyword>
<keyword evidence="3 5" id="KW-0418">Kinase</keyword>
<comment type="subunit">
    <text evidence="5">Homodimer.</text>
</comment>
<dbReference type="InterPro" id="IPR004372">
    <property type="entry name" value="Ac/propionate_kinase"/>
</dbReference>
<accession>A0A8D4VPS0</accession>
<dbReference type="EMBL" id="AP019782">
    <property type="protein sequence ID" value="BBL70422.1"/>
    <property type="molecule type" value="Genomic_DNA"/>
</dbReference>
<dbReference type="PIRSF" id="PIRSF000722">
    <property type="entry name" value="Acetate_prop_kin"/>
    <property type="match status" value="1"/>
</dbReference>
<dbReference type="PROSITE" id="PS01075">
    <property type="entry name" value="ACETATE_KINASE_1"/>
    <property type="match status" value="1"/>
</dbReference>
<feature type="site" description="Transition state stabilizer" evidence="5">
    <location>
        <position position="236"/>
    </location>
</feature>
<feature type="active site" description="Proton donor/acceptor" evidence="5">
    <location>
        <position position="143"/>
    </location>
</feature>
<feature type="binding site" evidence="5">
    <location>
        <position position="379"/>
    </location>
    <ligand>
        <name>Mg(2+)</name>
        <dbReference type="ChEBI" id="CHEBI:18420"/>
    </ligand>
</feature>
<feature type="site" description="Transition state stabilizer" evidence="5">
    <location>
        <position position="175"/>
    </location>
</feature>
<dbReference type="KEGG" id="moz:MoryE10_10280"/>
<dbReference type="RefSeq" id="WP_221048417.1">
    <property type="nucleotide sequence ID" value="NZ_AP019782.1"/>
</dbReference>
<sequence length="396" mass="41905">MLTLALNSGSSSIKYRLLRMPEAVTQASGLVEGIGESEGRFTCRRGGENAAPTRSTLPIADHRQGLALIFDSLGDLPENGLAVGHRVVHGGGLFDQAALIDDGVAAKIADLQSLAPLHNPPNLLGIQACRTLWPHVPQVAVFDTAFHHTLPPHAYHYALPRRLSDDRGLRRYGFHGISVQSALKRAAAQLGRQPERLNLIVLHLGNGASVTAVKEGRSVDTSMGMTPLAGLMMGSRCGDIDPGLLLHLLQQGELDARSLEHLLTRQSGFNGVCGDNDVRHILARAGEGDAAAQLALDMYAHQIKKYIGAYWAVLGEVDALVFTGGIGENAGEVRAAALRGLQGLGVDLDPAKNAAACAEPRAIHGEGSRTAVLVIPADEEKEVAEQTYRLVAAASA</sequence>
<evidence type="ECO:0000256" key="4">
    <source>
        <dbReference type="ARBA" id="ARBA00022840"/>
    </source>
</evidence>
<comment type="subcellular location">
    <subcellularLocation>
        <location evidence="5">Cytoplasm</location>
    </subcellularLocation>
</comment>
<feature type="binding site" evidence="5">
    <location>
        <position position="14"/>
    </location>
    <ligand>
        <name>ATP</name>
        <dbReference type="ChEBI" id="CHEBI:30616"/>
    </ligand>
</feature>
<evidence type="ECO:0000313" key="7">
    <source>
        <dbReference type="Proteomes" id="UP000824988"/>
    </source>
</evidence>
<evidence type="ECO:0000256" key="3">
    <source>
        <dbReference type="ARBA" id="ARBA00022777"/>
    </source>
</evidence>